<proteinExistence type="predicted"/>
<dbReference type="Proteomes" id="UP000663872">
    <property type="component" value="Unassembled WGS sequence"/>
</dbReference>
<reference evidence="2" key="1">
    <citation type="submission" date="2021-02" db="EMBL/GenBank/DDBJ databases">
        <authorList>
            <person name="Nowell W R."/>
        </authorList>
    </citation>
    <scope>NUCLEOTIDE SEQUENCE</scope>
</reference>
<evidence type="ECO:0000256" key="1">
    <source>
        <dbReference type="SAM" id="MobiDB-lite"/>
    </source>
</evidence>
<dbReference type="Proteomes" id="UP000663833">
    <property type="component" value="Unassembled WGS sequence"/>
</dbReference>
<protein>
    <submittedName>
        <fullName evidence="2">Uncharacterized protein</fullName>
    </submittedName>
</protein>
<gene>
    <name evidence="3" type="ORF">GRG538_LOCUS25047</name>
    <name evidence="2" type="ORF">LUA448_LOCUS31997</name>
</gene>
<feature type="compositionally biased region" description="Low complexity" evidence="1">
    <location>
        <begin position="1"/>
        <end position="17"/>
    </location>
</feature>
<dbReference type="EMBL" id="CAJNYT010004261">
    <property type="protein sequence ID" value="CAF3648068.1"/>
    <property type="molecule type" value="Genomic_DNA"/>
</dbReference>
<dbReference type="AlphaFoldDB" id="A0A818Q027"/>
<dbReference type="EMBL" id="CAJNYD010004787">
    <property type="protein sequence ID" value="CAF3632506.1"/>
    <property type="molecule type" value="Genomic_DNA"/>
</dbReference>
<evidence type="ECO:0000313" key="2">
    <source>
        <dbReference type="EMBL" id="CAF3632506.1"/>
    </source>
</evidence>
<evidence type="ECO:0000313" key="4">
    <source>
        <dbReference type="Proteomes" id="UP000663833"/>
    </source>
</evidence>
<accession>A0A818Q027</accession>
<feature type="region of interest" description="Disordered" evidence="1">
    <location>
        <begin position="1"/>
        <end position="22"/>
    </location>
</feature>
<comment type="caution">
    <text evidence="2">The sequence shown here is derived from an EMBL/GenBank/DDBJ whole genome shotgun (WGS) entry which is preliminary data.</text>
</comment>
<evidence type="ECO:0000313" key="3">
    <source>
        <dbReference type="EMBL" id="CAF3648068.1"/>
    </source>
</evidence>
<name>A0A818Q027_9BILA</name>
<sequence>MGSDQSSSQQGSSNSESNCPICGGHRNVRHGVSLDTDGYSRASSGGYIGSVTNLVFYHCAVLRNVVPDVNVAVTQEETVEIISVSHTK</sequence>
<organism evidence="2 4">
    <name type="scientific">Rotaria socialis</name>
    <dbReference type="NCBI Taxonomy" id="392032"/>
    <lineage>
        <taxon>Eukaryota</taxon>
        <taxon>Metazoa</taxon>
        <taxon>Spiralia</taxon>
        <taxon>Gnathifera</taxon>
        <taxon>Rotifera</taxon>
        <taxon>Eurotatoria</taxon>
        <taxon>Bdelloidea</taxon>
        <taxon>Philodinida</taxon>
        <taxon>Philodinidae</taxon>
        <taxon>Rotaria</taxon>
    </lineage>
</organism>